<proteinExistence type="inferred from homology"/>
<comment type="caution">
    <text evidence="6">The sequence shown here is derived from an EMBL/GenBank/DDBJ whole genome shotgun (WGS) entry which is preliminary data.</text>
</comment>
<dbReference type="SUPFAM" id="SSF52540">
    <property type="entry name" value="P-loop containing nucleoside triphosphate hydrolases"/>
    <property type="match status" value="1"/>
</dbReference>
<reference evidence="6" key="2">
    <citation type="journal article" date="2021" name="PeerJ">
        <title>Extensive microbial diversity within the chicken gut microbiome revealed by metagenomics and culture.</title>
        <authorList>
            <person name="Gilroy R."/>
            <person name="Ravi A."/>
            <person name="Getino M."/>
            <person name="Pursley I."/>
            <person name="Horton D.L."/>
            <person name="Alikhan N.F."/>
            <person name="Baker D."/>
            <person name="Gharbi K."/>
            <person name="Hall N."/>
            <person name="Watson M."/>
            <person name="Adriaenssens E.M."/>
            <person name="Foster-Nyarko E."/>
            <person name="Jarju S."/>
            <person name="Secka A."/>
            <person name="Antonio M."/>
            <person name="Oren A."/>
            <person name="Chaudhuri R.R."/>
            <person name="La Ragione R."/>
            <person name="Hildebrand F."/>
            <person name="Pallen M.J."/>
        </authorList>
    </citation>
    <scope>NUCLEOTIDE SEQUENCE</scope>
    <source>
        <strain evidence="6">14700</strain>
    </source>
</reference>
<organism evidence="6 7">
    <name type="scientific">Candidatus Ornithospirochaeta stercoravium</name>
    <dbReference type="NCBI Taxonomy" id="2840897"/>
    <lineage>
        <taxon>Bacteria</taxon>
        <taxon>Pseudomonadati</taxon>
        <taxon>Spirochaetota</taxon>
        <taxon>Spirochaetia</taxon>
        <taxon>Spirochaetales</taxon>
        <taxon>Spirochaetaceae</taxon>
        <taxon>Spirochaetaceae incertae sedis</taxon>
        <taxon>Candidatus Ornithospirochaeta</taxon>
    </lineage>
</organism>
<dbReference type="GO" id="GO:0022857">
    <property type="term" value="F:transmembrane transporter activity"/>
    <property type="evidence" value="ECO:0007669"/>
    <property type="project" value="TreeGrafter"/>
</dbReference>
<evidence type="ECO:0000313" key="6">
    <source>
        <dbReference type="EMBL" id="MBO8468707.1"/>
    </source>
</evidence>
<dbReference type="PANTHER" id="PTHR24220">
    <property type="entry name" value="IMPORT ATP-BINDING PROTEIN"/>
    <property type="match status" value="1"/>
</dbReference>
<accession>A0A9D9NCH3</accession>
<keyword evidence="2" id="KW-0813">Transport</keyword>
<evidence type="ECO:0000313" key="7">
    <source>
        <dbReference type="Proteomes" id="UP000810292"/>
    </source>
</evidence>
<evidence type="ECO:0000256" key="2">
    <source>
        <dbReference type="ARBA" id="ARBA00022448"/>
    </source>
</evidence>
<feature type="domain" description="ABC transporter" evidence="5">
    <location>
        <begin position="5"/>
        <end position="225"/>
    </location>
</feature>
<sequence>MNELLRLENIKKTYPSPDGGTLEILSSVSFSLYEGESVAIVGRSGSGKSTLLSVAALLSTPDSGSIYYAGEDALRLSEKEKAALRAEKMGFVFQSSLLLSDFSALENTAMPLMINGMKRKEAFERASVLLDSVGLSGRKDHRPSSLSGGERQRTAIARALVSEPLVVFADEPTGSLDEKSAAEAEDILLEALRKSGRGMVLVTHNPDFASRCDRVLTLSGGVLYE</sequence>
<dbReference type="InterPro" id="IPR003593">
    <property type="entry name" value="AAA+_ATPase"/>
</dbReference>
<dbReference type="GO" id="GO:0005524">
    <property type="term" value="F:ATP binding"/>
    <property type="evidence" value="ECO:0007669"/>
    <property type="project" value="UniProtKB-KW"/>
</dbReference>
<dbReference type="InterPro" id="IPR003439">
    <property type="entry name" value="ABC_transporter-like_ATP-bd"/>
</dbReference>
<reference evidence="6" key="1">
    <citation type="submission" date="2020-10" db="EMBL/GenBank/DDBJ databases">
        <authorList>
            <person name="Gilroy R."/>
        </authorList>
    </citation>
    <scope>NUCLEOTIDE SEQUENCE</scope>
    <source>
        <strain evidence="6">14700</strain>
    </source>
</reference>
<gene>
    <name evidence="6" type="ORF">IAA72_02850</name>
</gene>
<protein>
    <submittedName>
        <fullName evidence="6">ABC transporter ATP-binding protein</fullName>
    </submittedName>
</protein>
<dbReference type="GO" id="GO:0016887">
    <property type="term" value="F:ATP hydrolysis activity"/>
    <property type="evidence" value="ECO:0007669"/>
    <property type="project" value="InterPro"/>
</dbReference>
<dbReference type="CDD" id="cd03255">
    <property type="entry name" value="ABC_MJ0796_LolCDE_FtsE"/>
    <property type="match status" value="1"/>
</dbReference>
<evidence type="ECO:0000259" key="5">
    <source>
        <dbReference type="PROSITE" id="PS50893"/>
    </source>
</evidence>
<dbReference type="GO" id="GO:0005886">
    <property type="term" value="C:plasma membrane"/>
    <property type="evidence" value="ECO:0007669"/>
    <property type="project" value="TreeGrafter"/>
</dbReference>
<evidence type="ECO:0000256" key="3">
    <source>
        <dbReference type="ARBA" id="ARBA00022741"/>
    </source>
</evidence>
<dbReference type="AlphaFoldDB" id="A0A9D9NCH3"/>
<dbReference type="PANTHER" id="PTHR24220:SF689">
    <property type="entry name" value="LIPOPROTEIN-RELEASING SYSTEM ATP-BINDING PROTEIN LOLD"/>
    <property type="match status" value="1"/>
</dbReference>
<dbReference type="InterPro" id="IPR015854">
    <property type="entry name" value="ABC_transpr_LolD-like"/>
</dbReference>
<evidence type="ECO:0000256" key="1">
    <source>
        <dbReference type="ARBA" id="ARBA00005417"/>
    </source>
</evidence>
<dbReference type="PROSITE" id="PS50893">
    <property type="entry name" value="ABC_TRANSPORTER_2"/>
    <property type="match status" value="1"/>
</dbReference>
<dbReference type="InterPro" id="IPR027417">
    <property type="entry name" value="P-loop_NTPase"/>
</dbReference>
<dbReference type="Proteomes" id="UP000810292">
    <property type="component" value="Unassembled WGS sequence"/>
</dbReference>
<comment type="similarity">
    <text evidence="1">Belongs to the ABC transporter superfamily.</text>
</comment>
<name>A0A9D9NCH3_9SPIO</name>
<dbReference type="EMBL" id="JADIMF010000046">
    <property type="protein sequence ID" value="MBO8468707.1"/>
    <property type="molecule type" value="Genomic_DNA"/>
</dbReference>
<dbReference type="Pfam" id="PF00005">
    <property type="entry name" value="ABC_tran"/>
    <property type="match status" value="1"/>
</dbReference>
<evidence type="ECO:0000256" key="4">
    <source>
        <dbReference type="ARBA" id="ARBA00022840"/>
    </source>
</evidence>
<dbReference type="Gene3D" id="3.40.50.300">
    <property type="entry name" value="P-loop containing nucleotide triphosphate hydrolases"/>
    <property type="match status" value="1"/>
</dbReference>
<dbReference type="SMART" id="SM00382">
    <property type="entry name" value="AAA"/>
    <property type="match status" value="1"/>
</dbReference>
<keyword evidence="3" id="KW-0547">Nucleotide-binding</keyword>
<keyword evidence="4 6" id="KW-0067">ATP-binding</keyword>
<dbReference type="InterPro" id="IPR017911">
    <property type="entry name" value="MacB-like_ATP-bd"/>
</dbReference>